<evidence type="ECO:0000313" key="2">
    <source>
        <dbReference type="Proteomes" id="UP000092460"/>
    </source>
</evidence>
<dbReference type="VEuPathDB" id="VectorBase:GPPI040273"/>
<protein>
    <submittedName>
        <fullName evidence="1">Uncharacterized protein</fullName>
    </submittedName>
</protein>
<dbReference type="Proteomes" id="UP000092460">
    <property type="component" value="Unassembled WGS sequence"/>
</dbReference>
<keyword evidence="2" id="KW-1185">Reference proteome</keyword>
<dbReference type="EnsemblMetazoa" id="GPPI040273-RA">
    <property type="protein sequence ID" value="GPPI040273-PA"/>
    <property type="gene ID" value="GPPI040273"/>
</dbReference>
<proteinExistence type="predicted"/>
<organism evidence="1 2">
    <name type="scientific">Glossina palpalis gambiensis</name>
    <dbReference type="NCBI Taxonomy" id="67801"/>
    <lineage>
        <taxon>Eukaryota</taxon>
        <taxon>Metazoa</taxon>
        <taxon>Ecdysozoa</taxon>
        <taxon>Arthropoda</taxon>
        <taxon>Hexapoda</taxon>
        <taxon>Insecta</taxon>
        <taxon>Pterygota</taxon>
        <taxon>Neoptera</taxon>
        <taxon>Endopterygota</taxon>
        <taxon>Diptera</taxon>
        <taxon>Brachycera</taxon>
        <taxon>Muscomorpha</taxon>
        <taxon>Hippoboscoidea</taxon>
        <taxon>Glossinidae</taxon>
        <taxon>Glossina</taxon>
    </lineage>
</organism>
<sequence length="156" mass="17197">MFLILYFINSNSVEWDTALGDFKLSHVTWLSSSSEYVSRHLGQLTWSICQKPHITDNVLDQMDHLAIPKHKRLEILPSVPGGMYAKAVISTPNMSPVECDGSVASSSDASYCASHNYAIGLSTNTEITSQFGLPSFISKLRPCTIAEDMKLRIANS</sequence>
<reference evidence="1" key="2">
    <citation type="submission" date="2020-05" db="UniProtKB">
        <authorList>
            <consortium name="EnsemblMetazoa"/>
        </authorList>
    </citation>
    <scope>IDENTIFICATION</scope>
    <source>
        <strain evidence="1">IAEA</strain>
    </source>
</reference>
<reference evidence="2" key="1">
    <citation type="submission" date="2015-01" db="EMBL/GenBank/DDBJ databases">
        <authorList>
            <person name="Aksoy S."/>
            <person name="Warren W."/>
            <person name="Wilson R.K."/>
        </authorList>
    </citation>
    <scope>NUCLEOTIDE SEQUENCE [LARGE SCALE GENOMIC DNA]</scope>
    <source>
        <strain evidence="2">IAEA</strain>
    </source>
</reference>
<accession>A0A1B0BTR7</accession>
<dbReference type="AlphaFoldDB" id="A0A1B0BTR7"/>
<dbReference type="EMBL" id="JXJN01020331">
    <property type="status" value="NOT_ANNOTATED_CDS"/>
    <property type="molecule type" value="Genomic_DNA"/>
</dbReference>
<name>A0A1B0BTR7_9MUSC</name>
<evidence type="ECO:0000313" key="1">
    <source>
        <dbReference type="EnsemblMetazoa" id="GPPI040273-PA"/>
    </source>
</evidence>